<protein>
    <recommendedName>
        <fullName evidence="2">DUF6794 domain-containing protein</fullName>
    </recommendedName>
</protein>
<comment type="caution">
    <text evidence="3">The sequence shown here is derived from an EMBL/GenBank/DDBJ whole genome shotgun (WGS) entry which is preliminary data.</text>
</comment>
<reference evidence="3" key="1">
    <citation type="journal article" date="2014" name="Int. J. Syst. Evol. Microbiol.">
        <title>Complete genome sequence of Corynebacterium casei LMG S-19264T (=DSM 44701T), isolated from a smear-ripened cheese.</title>
        <authorList>
            <consortium name="US DOE Joint Genome Institute (JGI-PGF)"/>
            <person name="Walter F."/>
            <person name="Albersmeier A."/>
            <person name="Kalinowski J."/>
            <person name="Ruckert C."/>
        </authorList>
    </citation>
    <scope>NUCLEOTIDE SEQUENCE</scope>
    <source>
        <strain evidence="3">NBRC 108769</strain>
    </source>
</reference>
<dbReference type="AlphaFoldDB" id="A0AA37STB9"/>
<dbReference type="InterPro" id="IPR046744">
    <property type="entry name" value="DUF6794"/>
</dbReference>
<gene>
    <name evidence="3" type="ORF">GCM10007940_40350</name>
</gene>
<dbReference type="EMBL" id="BSOH01000027">
    <property type="protein sequence ID" value="GLR19419.1"/>
    <property type="molecule type" value="Genomic_DNA"/>
</dbReference>
<feature type="signal peptide" evidence="1">
    <location>
        <begin position="1"/>
        <end position="18"/>
    </location>
</feature>
<evidence type="ECO:0000313" key="4">
    <source>
        <dbReference type="Proteomes" id="UP001156666"/>
    </source>
</evidence>
<evidence type="ECO:0000256" key="1">
    <source>
        <dbReference type="SAM" id="SignalP"/>
    </source>
</evidence>
<evidence type="ECO:0000313" key="3">
    <source>
        <dbReference type="EMBL" id="GLR19419.1"/>
    </source>
</evidence>
<dbReference type="Pfam" id="PF20594">
    <property type="entry name" value="DUF6794"/>
    <property type="match status" value="1"/>
</dbReference>
<dbReference type="Proteomes" id="UP001156666">
    <property type="component" value="Unassembled WGS sequence"/>
</dbReference>
<evidence type="ECO:0000259" key="2">
    <source>
        <dbReference type="Pfam" id="PF20594"/>
    </source>
</evidence>
<organism evidence="3 4">
    <name type="scientific">Portibacter lacus</name>
    <dbReference type="NCBI Taxonomy" id="1099794"/>
    <lineage>
        <taxon>Bacteria</taxon>
        <taxon>Pseudomonadati</taxon>
        <taxon>Bacteroidota</taxon>
        <taxon>Saprospiria</taxon>
        <taxon>Saprospirales</taxon>
        <taxon>Haliscomenobacteraceae</taxon>
        <taxon>Portibacter</taxon>
    </lineage>
</organism>
<reference evidence="3" key="2">
    <citation type="submission" date="2023-01" db="EMBL/GenBank/DDBJ databases">
        <title>Draft genome sequence of Portibacter lacus strain NBRC 108769.</title>
        <authorList>
            <person name="Sun Q."/>
            <person name="Mori K."/>
        </authorList>
    </citation>
    <scope>NUCLEOTIDE SEQUENCE</scope>
    <source>
        <strain evidence="3">NBRC 108769</strain>
    </source>
</reference>
<keyword evidence="4" id="KW-1185">Reference proteome</keyword>
<proteinExistence type="predicted"/>
<feature type="domain" description="DUF6794" evidence="2">
    <location>
        <begin position="46"/>
        <end position="128"/>
    </location>
</feature>
<feature type="chain" id="PRO_5041324667" description="DUF6794 domain-containing protein" evidence="1">
    <location>
        <begin position="19"/>
        <end position="169"/>
    </location>
</feature>
<name>A0AA37STB9_9BACT</name>
<sequence length="169" mass="19866">MKIILILSAFFIVGQCFAQDPVSDEQSFEERYARNIKKSRINGVYIPKNLDEAMMEVEALSTEEALAKFKSGEEEIVAKRLHFGLGRWIIYNWNLYEGSRFSHYLKELGINHPDDQAKFVIVSLHRKLNNLPLEIDQQISEFQKAREKERLDKIKVIKEEKRIRQNEVP</sequence>
<accession>A0AA37STB9</accession>
<dbReference type="RefSeq" id="WP_235291883.1">
    <property type="nucleotide sequence ID" value="NZ_BSOH01000027.1"/>
</dbReference>
<keyword evidence="1" id="KW-0732">Signal</keyword>